<sequence length="73" mass="7807">MAQSWIVALSLLAITAFIVAVMTTIRYFVKARSRRRAAAAPAMLALPSTTTLASQTTLVQTHPTPLPLKSSPV</sequence>
<reference evidence="2 3" key="1">
    <citation type="submission" date="2015-03" db="EMBL/GenBank/DDBJ databases">
        <title>Genomics and transcriptomics of the oil-accumulating basidiomycete yeast T. oleaginosus allow insights into substrate utilization and the diverse evolutionary trajectories of mating systems in fungi.</title>
        <authorList>
            <consortium name="DOE Joint Genome Institute"/>
            <person name="Kourist R."/>
            <person name="Kracht O."/>
            <person name="Bracharz F."/>
            <person name="Lipzen A."/>
            <person name="Nolan M."/>
            <person name="Ohm R."/>
            <person name="Grigoriev I."/>
            <person name="Sun S."/>
            <person name="Heitman J."/>
            <person name="Bruck T."/>
            <person name="Nowrousian M."/>
        </authorList>
    </citation>
    <scope>NUCLEOTIDE SEQUENCE [LARGE SCALE GENOMIC DNA]</scope>
    <source>
        <strain evidence="2 3">IBC0246</strain>
    </source>
</reference>
<protein>
    <submittedName>
        <fullName evidence="2">Uncharacterized protein</fullName>
    </submittedName>
</protein>
<proteinExistence type="predicted"/>
<gene>
    <name evidence="2" type="ORF">CC85DRAFT_285941</name>
</gene>
<evidence type="ECO:0000313" key="2">
    <source>
        <dbReference type="EMBL" id="KLT42008.1"/>
    </source>
</evidence>
<keyword evidence="3" id="KW-1185">Reference proteome</keyword>
<keyword evidence="1" id="KW-0472">Membrane</keyword>
<feature type="transmembrane region" description="Helical" evidence="1">
    <location>
        <begin position="6"/>
        <end position="29"/>
    </location>
</feature>
<dbReference type="EMBL" id="KQ087210">
    <property type="protein sequence ID" value="KLT42008.1"/>
    <property type="molecule type" value="Genomic_DNA"/>
</dbReference>
<evidence type="ECO:0000256" key="1">
    <source>
        <dbReference type="SAM" id="Phobius"/>
    </source>
</evidence>
<dbReference type="RefSeq" id="XP_018278499.1">
    <property type="nucleotide sequence ID" value="XM_018423322.1"/>
</dbReference>
<dbReference type="AlphaFoldDB" id="A0A0J0XLR2"/>
<dbReference type="GeneID" id="28983925"/>
<keyword evidence="1" id="KW-1133">Transmembrane helix</keyword>
<organism evidence="2 3">
    <name type="scientific">Cutaneotrichosporon oleaginosum</name>
    <dbReference type="NCBI Taxonomy" id="879819"/>
    <lineage>
        <taxon>Eukaryota</taxon>
        <taxon>Fungi</taxon>
        <taxon>Dikarya</taxon>
        <taxon>Basidiomycota</taxon>
        <taxon>Agaricomycotina</taxon>
        <taxon>Tremellomycetes</taxon>
        <taxon>Trichosporonales</taxon>
        <taxon>Trichosporonaceae</taxon>
        <taxon>Cutaneotrichosporon</taxon>
    </lineage>
</organism>
<accession>A0A0J0XLR2</accession>
<dbReference type="Proteomes" id="UP000053611">
    <property type="component" value="Unassembled WGS sequence"/>
</dbReference>
<keyword evidence="1" id="KW-0812">Transmembrane</keyword>
<name>A0A0J0XLR2_9TREE</name>
<evidence type="ECO:0000313" key="3">
    <source>
        <dbReference type="Proteomes" id="UP000053611"/>
    </source>
</evidence>